<evidence type="ECO:0000313" key="2">
    <source>
        <dbReference type="Proteomes" id="UP000183040"/>
    </source>
</evidence>
<reference evidence="1 2" key="1">
    <citation type="submission" date="2016-10" db="EMBL/GenBank/DDBJ databases">
        <authorList>
            <person name="de Groot N.N."/>
        </authorList>
    </citation>
    <scope>NUCLEOTIDE SEQUENCE [LARGE SCALE GENOMIC DNA]</scope>
    <source>
        <strain evidence="1 2">NLAE-zl-G339</strain>
    </source>
</reference>
<evidence type="ECO:0000313" key="1">
    <source>
        <dbReference type="EMBL" id="SEB07796.1"/>
    </source>
</evidence>
<gene>
    <name evidence="1" type="ORF">SAMN04487924_12872</name>
</gene>
<sequence length="360" mass="40891">MKSLIDMRNGAKIDGTNYKLLLKHIRLNVTDKYEFPPEIIKVNGTTVATLGNFSASTGKPKSKKTFNVSALVASALSGKEVLKYKTILPQGKERILYVDTEQSKCHCHKVMQRIMKLAGLPVDKEDDRILFFVLREYTPEQRREIISCALQEEENIGLVIIDGIRDLIHDINSPGESLNIINELMRWSSYYEMHIHTVLHQNKGDDNTRGHIGTELNNKAETILQVSKNAENPNISEVRAVHIRDKEFQPFAFEINEDALPQLVNNYKFTKTKEKISSYADMSNEQHLEALECAFKDKQSMGYQELLDSLKTGYASIGYARGRNTIVKLCKFLSNINVLIKEEQGYIFDKEPLCSGSSLV</sequence>
<accession>A0A1H4GDW2</accession>
<dbReference type="RefSeq" id="WP_074708028.1">
    <property type="nucleotide sequence ID" value="NZ_FNRP01000028.1"/>
</dbReference>
<dbReference type="Pfam" id="PF13481">
    <property type="entry name" value="AAA_25"/>
    <property type="match status" value="1"/>
</dbReference>
<dbReference type="AlphaFoldDB" id="A0A1H4GDW2"/>
<dbReference type="Proteomes" id="UP000183040">
    <property type="component" value="Unassembled WGS sequence"/>
</dbReference>
<protein>
    <submittedName>
        <fullName evidence="1">AAA domain-containing protein</fullName>
    </submittedName>
</protein>
<name>A0A1H4GDW2_9BACE</name>
<dbReference type="SUPFAM" id="SSF52540">
    <property type="entry name" value="P-loop containing nucleoside triphosphate hydrolases"/>
    <property type="match status" value="1"/>
</dbReference>
<organism evidence="1 2">
    <name type="scientific">Bacteroides xylanisolvens</name>
    <dbReference type="NCBI Taxonomy" id="371601"/>
    <lineage>
        <taxon>Bacteria</taxon>
        <taxon>Pseudomonadati</taxon>
        <taxon>Bacteroidota</taxon>
        <taxon>Bacteroidia</taxon>
        <taxon>Bacteroidales</taxon>
        <taxon>Bacteroidaceae</taxon>
        <taxon>Bacteroides</taxon>
    </lineage>
</organism>
<dbReference type="InterPro" id="IPR027417">
    <property type="entry name" value="P-loop_NTPase"/>
</dbReference>
<dbReference type="EMBL" id="FNRP01000028">
    <property type="protein sequence ID" value="SEB07796.1"/>
    <property type="molecule type" value="Genomic_DNA"/>
</dbReference>
<dbReference type="Gene3D" id="3.40.50.300">
    <property type="entry name" value="P-loop containing nucleotide triphosphate hydrolases"/>
    <property type="match status" value="1"/>
</dbReference>
<proteinExistence type="predicted"/>